<feature type="chain" id="PRO_5046201651" description="Peptidase C-terminal archaeal/bacterial domain-containing protein" evidence="1">
    <location>
        <begin position="22"/>
        <end position="354"/>
    </location>
</feature>
<comment type="caution">
    <text evidence="2">The sequence shown here is derived from an EMBL/GenBank/DDBJ whole genome shotgun (WGS) entry which is preliminary data.</text>
</comment>
<evidence type="ECO:0000313" key="3">
    <source>
        <dbReference type="Proteomes" id="UP001593833"/>
    </source>
</evidence>
<evidence type="ECO:0008006" key="4">
    <source>
        <dbReference type="Google" id="ProtNLM"/>
    </source>
</evidence>
<evidence type="ECO:0000256" key="1">
    <source>
        <dbReference type="SAM" id="SignalP"/>
    </source>
</evidence>
<proteinExistence type="predicted"/>
<evidence type="ECO:0000313" key="2">
    <source>
        <dbReference type="EMBL" id="MFC1572530.1"/>
    </source>
</evidence>
<accession>A0ABV6YJM2</accession>
<protein>
    <recommendedName>
        <fullName evidence="4">Peptidase C-terminal archaeal/bacterial domain-containing protein</fullName>
    </recommendedName>
</protein>
<name>A0ABV6YJM2_UNCEI</name>
<keyword evidence="3" id="KW-1185">Reference proteome</keyword>
<organism evidence="2 3">
    <name type="scientific">Eiseniibacteriota bacterium</name>
    <dbReference type="NCBI Taxonomy" id="2212470"/>
    <lineage>
        <taxon>Bacteria</taxon>
        <taxon>Candidatus Eiseniibacteriota</taxon>
    </lineage>
</organism>
<feature type="signal peptide" evidence="1">
    <location>
        <begin position="1"/>
        <end position="21"/>
    </location>
</feature>
<dbReference type="Proteomes" id="UP001593833">
    <property type="component" value="Unassembled WGS sequence"/>
</dbReference>
<gene>
    <name evidence="2" type="ORF">ACFL6M_02920</name>
</gene>
<keyword evidence="1" id="KW-0732">Signal</keyword>
<reference evidence="2 3" key="1">
    <citation type="submission" date="2024-09" db="EMBL/GenBank/DDBJ databases">
        <authorList>
            <person name="D'Angelo T."/>
        </authorList>
    </citation>
    <scope>NUCLEOTIDE SEQUENCE [LARGE SCALE GENOMIC DNA]</scope>
    <source>
        <strain evidence="2">SAG AM-320-E07</strain>
    </source>
</reference>
<sequence>MRALTFAVVLLSLFCGGVSHAGWDTISPVLPEKDDSHVTGVPVGGDRIDGDTIAEAWVVTSLPFTDTVLNTCTFNDDYDEVCPYTGSTSPDVVYAFAPDGDMLLVCDLCMSGYDTKIYIYEDLEGNLIACDDDGCGSPGYESFIYNVPLSAGHVYYIVVDGYGGDCGSYILNLTDGFHCYLECPDDAILEGEPICYDGYDDQFNSGCSTNIFQDVFPCDGEPITMCGTGGVYYFGSSLYRDTDWFQLVTSAPDVVSWTVESNLWFSFYFLDGTETCASIGFVGSHEAEPCVPYTFSNVQLSYPGTYWLWASASDWDLGMYPCDGTIYVWTLTGFTGQATPIEESTWGTIKSMFR</sequence>
<dbReference type="EMBL" id="JBHPKH010000020">
    <property type="protein sequence ID" value="MFC1572530.1"/>
    <property type="molecule type" value="Genomic_DNA"/>
</dbReference>
<dbReference type="Gene3D" id="2.60.120.380">
    <property type="match status" value="1"/>
</dbReference>